<dbReference type="Pfam" id="PF13579">
    <property type="entry name" value="Glyco_trans_4_4"/>
    <property type="match status" value="1"/>
</dbReference>
<protein>
    <recommendedName>
        <fullName evidence="1">Glycosyltransferase subfamily 4-like N-terminal domain-containing protein</fullName>
    </recommendedName>
</protein>
<dbReference type="RefSeq" id="WP_006205275.1">
    <property type="nucleotide sequence ID" value="NZ_AGSN01000187.1"/>
</dbReference>
<dbReference type="Proteomes" id="UP000002949">
    <property type="component" value="Unassembled WGS sequence"/>
</dbReference>
<accession>G6YHQ2</accession>
<evidence type="ECO:0000313" key="2">
    <source>
        <dbReference type="EMBL" id="EHH07706.1"/>
    </source>
</evidence>
<reference evidence="2 3" key="1">
    <citation type="journal article" date="2012" name="J. Bacteriol.">
        <title>Draft Genome Sequence of Plant Growth-Promoting Rhizobium Mesorhizobium amorphae, Isolated from Zinc-Lead Mine Tailings.</title>
        <authorList>
            <person name="Hao X."/>
            <person name="Lin Y."/>
            <person name="Johnstone L."/>
            <person name="Baltrus D.A."/>
            <person name="Miller S.J."/>
            <person name="Wei G."/>
            <person name="Rensing C."/>
        </authorList>
    </citation>
    <scope>NUCLEOTIDE SEQUENCE [LARGE SCALE GENOMIC DNA]</scope>
    <source>
        <strain evidence="2 3">CCNWGS0123</strain>
    </source>
</reference>
<name>G6YHQ2_9HYPH</name>
<feature type="domain" description="Glycosyltransferase subfamily 4-like N-terminal" evidence="1">
    <location>
        <begin position="16"/>
        <end position="185"/>
    </location>
</feature>
<sequence length="381" mass="40393">MVCIDPAFPPTSGADLRNFGNALAAAELGPVCLVSVRPPAGPPQPPPANIRVAALTAEGEPRARALGLWRARTEARIPRPALARLEALVREFRPDTILVEGIPLFRLLRPLRPLAGQLILDMHNVESDLAGQLRSAQGSGAADARRLERKAAAIVDRIWVCSRLDREKFKALVSSTVPVDIVANGIPRAEDIPEALRAAPSGGFPSILLVGHLGYEPNIDAAQRLARDILPRIRRALPTARLTLAGRSPAPTVQDLAGLEGVTLVENPDDVGPLLSAAHLSIIPLSMGGGTRIKILEAMAWGVPVIATPLAAEGLDLVENEEVLLAASDEELAAMAIALCADPARMARQRARAHQAVWSRFGPQAIRDAVHSGLGLADEDA</sequence>
<dbReference type="Pfam" id="PF13692">
    <property type="entry name" value="Glyco_trans_1_4"/>
    <property type="match status" value="1"/>
</dbReference>
<dbReference type="KEGG" id="mamo:A6B35_06435"/>
<dbReference type="SUPFAM" id="SSF53756">
    <property type="entry name" value="UDP-Glycosyltransferase/glycogen phosphorylase"/>
    <property type="match status" value="1"/>
</dbReference>
<dbReference type="PATRIC" id="fig|1082933.3.peg.5369"/>
<proteinExistence type="predicted"/>
<dbReference type="PANTHER" id="PTHR12526">
    <property type="entry name" value="GLYCOSYLTRANSFERASE"/>
    <property type="match status" value="1"/>
</dbReference>
<keyword evidence="3" id="KW-1185">Reference proteome</keyword>
<dbReference type="eggNOG" id="COG0438">
    <property type="taxonomic scope" value="Bacteria"/>
</dbReference>
<dbReference type="EMBL" id="AGSN01000187">
    <property type="protein sequence ID" value="EHH07706.1"/>
    <property type="molecule type" value="Genomic_DNA"/>
</dbReference>
<dbReference type="CDD" id="cd03801">
    <property type="entry name" value="GT4_PimA-like"/>
    <property type="match status" value="1"/>
</dbReference>
<dbReference type="GO" id="GO:0016757">
    <property type="term" value="F:glycosyltransferase activity"/>
    <property type="evidence" value="ECO:0007669"/>
    <property type="project" value="TreeGrafter"/>
</dbReference>
<evidence type="ECO:0000259" key="1">
    <source>
        <dbReference type="Pfam" id="PF13579"/>
    </source>
</evidence>
<organism evidence="2 3">
    <name type="scientific">Mesorhizobium amorphae CCNWGS0123</name>
    <dbReference type="NCBI Taxonomy" id="1082933"/>
    <lineage>
        <taxon>Bacteria</taxon>
        <taxon>Pseudomonadati</taxon>
        <taxon>Pseudomonadota</taxon>
        <taxon>Alphaproteobacteria</taxon>
        <taxon>Hyphomicrobiales</taxon>
        <taxon>Phyllobacteriaceae</taxon>
        <taxon>Mesorhizobium</taxon>
    </lineage>
</organism>
<dbReference type="STRING" id="1082933.A6B35_06435"/>
<dbReference type="Gene3D" id="3.40.50.2000">
    <property type="entry name" value="Glycogen Phosphorylase B"/>
    <property type="match status" value="2"/>
</dbReference>
<gene>
    <name evidence="2" type="ORF">MEA186_27610</name>
</gene>
<evidence type="ECO:0000313" key="3">
    <source>
        <dbReference type="Proteomes" id="UP000002949"/>
    </source>
</evidence>
<dbReference type="PANTHER" id="PTHR12526:SF600">
    <property type="entry name" value="GLYCOSYL TRANSFERASE GROUP 1"/>
    <property type="match status" value="1"/>
</dbReference>
<dbReference type="InterPro" id="IPR028098">
    <property type="entry name" value="Glyco_trans_4-like_N"/>
</dbReference>
<dbReference type="AlphaFoldDB" id="G6YHQ2"/>